<dbReference type="Gene3D" id="3.30.1330.70">
    <property type="entry name" value="Holliday junction resolvase RusA"/>
    <property type="match status" value="1"/>
</dbReference>
<evidence type="ECO:0000313" key="1">
    <source>
        <dbReference type="EMBL" id="ACP33530.1"/>
    </source>
</evidence>
<gene>
    <name evidence="1" type="ordered locus">cauri_1937</name>
</gene>
<evidence type="ECO:0000313" key="2">
    <source>
        <dbReference type="Proteomes" id="UP000002077"/>
    </source>
</evidence>
<reference evidence="1 2" key="1">
    <citation type="journal article" date="2010" name="BMC Genomics">
        <title>Complete genome sequence and lifestyle of black-pigmented Corynebacterium aurimucosum ATCC 700975 (formerly C. nigricans CN-1) isolated from a vaginal swab of a woman with spontaneous abortion.</title>
        <authorList>
            <person name="Trost E."/>
            <person name="Gotker S."/>
            <person name="Schneider J."/>
            <person name="Schneiker-Bekel S."/>
            <person name="Szczepanowski R."/>
            <person name="Tilker A."/>
            <person name="Viehoever P."/>
            <person name="Arnold W."/>
            <person name="Bekel T."/>
            <person name="Blom J."/>
            <person name="Gartemann K.H."/>
            <person name="Linke B."/>
            <person name="Goesmann A."/>
            <person name="Puhler A."/>
            <person name="Shukla S.K."/>
            <person name="Tauch A."/>
        </authorList>
    </citation>
    <scope>NUCLEOTIDE SEQUENCE [LARGE SCALE GENOMIC DNA]</scope>
    <source>
        <strain evidence="2">ATCC 700975 / DSM 44827 / CIP 107346 / CN-1</strain>
    </source>
</reference>
<dbReference type="RefSeq" id="WP_012715230.1">
    <property type="nucleotide sequence ID" value="NZ_ACLH01000094.1"/>
</dbReference>
<dbReference type="GO" id="GO:0000287">
    <property type="term" value="F:magnesium ion binding"/>
    <property type="evidence" value="ECO:0007669"/>
    <property type="project" value="InterPro"/>
</dbReference>
<protein>
    <submittedName>
        <fullName evidence="1">Uncharacterized protein</fullName>
    </submittedName>
</protein>
<sequence length="123" mass="14103">MQQMMFTIPLTFTKPPLNMNQRLHWAKKAKITKAIRTEAFIRCRAARIPRAKHLTVQLHYQPRDNRRRDADNLVPTLKALCDGIVDAGVVPDDTPDYMIKMMPTIHPAVKGEPGRMWLTVDVA</sequence>
<dbReference type="SUPFAM" id="SSF103084">
    <property type="entry name" value="Holliday junction resolvase RusA"/>
    <property type="match status" value="1"/>
</dbReference>
<dbReference type="InterPro" id="IPR036614">
    <property type="entry name" value="RusA-like_sf"/>
</dbReference>
<accession>C3PI76</accession>
<name>C3PI76_CORA7</name>
<dbReference type="GO" id="GO:0006281">
    <property type="term" value="P:DNA repair"/>
    <property type="evidence" value="ECO:0007669"/>
    <property type="project" value="InterPro"/>
</dbReference>
<dbReference type="AlphaFoldDB" id="C3PI76"/>
<dbReference type="eggNOG" id="ENOG5033AQE">
    <property type="taxonomic scope" value="Bacteria"/>
</dbReference>
<proteinExistence type="predicted"/>
<dbReference type="KEGG" id="car:cauri_1937"/>
<dbReference type="GO" id="GO:0006310">
    <property type="term" value="P:DNA recombination"/>
    <property type="evidence" value="ECO:0007669"/>
    <property type="project" value="InterPro"/>
</dbReference>
<dbReference type="EMBL" id="CP001601">
    <property type="protein sequence ID" value="ACP33530.1"/>
    <property type="molecule type" value="Genomic_DNA"/>
</dbReference>
<keyword evidence="2" id="KW-1185">Reference proteome</keyword>
<dbReference type="HOGENOM" id="CLU_118954_0_0_11"/>
<dbReference type="Proteomes" id="UP000002077">
    <property type="component" value="Chromosome"/>
</dbReference>
<organism evidence="1 2">
    <name type="scientific">Corynebacterium aurimucosum (strain ATCC 700975 / DSM 44827 / CIP 107346 / CN-1)</name>
    <name type="common">Corynebacterium nigricans</name>
    <dbReference type="NCBI Taxonomy" id="548476"/>
    <lineage>
        <taxon>Bacteria</taxon>
        <taxon>Bacillati</taxon>
        <taxon>Actinomycetota</taxon>
        <taxon>Actinomycetes</taxon>
        <taxon>Mycobacteriales</taxon>
        <taxon>Corynebacteriaceae</taxon>
        <taxon>Corynebacterium</taxon>
    </lineage>
</organism>